<dbReference type="eggNOG" id="COG2370">
    <property type="taxonomic scope" value="Bacteria"/>
</dbReference>
<evidence type="ECO:0000256" key="2">
    <source>
        <dbReference type="SAM" id="SignalP"/>
    </source>
</evidence>
<reference evidence="3 4" key="1">
    <citation type="journal article" date="2011" name="J. Bacteriol.">
        <title>Genome sequence of Chthoniobacter flavus Ellin428, an aerobic heterotrophic soil bacterium.</title>
        <authorList>
            <person name="Kant R."/>
            <person name="van Passel M.W."/>
            <person name="Palva A."/>
            <person name="Lucas S."/>
            <person name="Lapidus A."/>
            <person name="Glavina Del Rio T."/>
            <person name="Dalin E."/>
            <person name="Tice H."/>
            <person name="Bruce D."/>
            <person name="Goodwin L."/>
            <person name="Pitluck S."/>
            <person name="Larimer F.W."/>
            <person name="Land M.L."/>
            <person name="Hauser L."/>
            <person name="Sangwan P."/>
            <person name="de Vos W.M."/>
            <person name="Janssen P.H."/>
            <person name="Smidt H."/>
        </authorList>
    </citation>
    <scope>NUCLEOTIDE SEQUENCE [LARGE SCALE GENOMIC DNA]</scope>
    <source>
        <strain evidence="3 4">Ellin428</strain>
    </source>
</reference>
<dbReference type="InterPro" id="IPR032809">
    <property type="entry name" value="Put_HupE_UreJ"/>
</dbReference>
<accession>B4CZJ7</accession>
<dbReference type="Proteomes" id="UP000005824">
    <property type="component" value="Unassembled WGS sequence"/>
</dbReference>
<evidence type="ECO:0000313" key="4">
    <source>
        <dbReference type="Proteomes" id="UP000005824"/>
    </source>
</evidence>
<organism evidence="3 4">
    <name type="scientific">Chthoniobacter flavus Ellin428</name>
    <dbReference type="NCBI Taxonomy" id="497964"/>
    <lineage>
        <taxon>Bacteria</taxon>
        <taxon>Pseudomonadati</taxon>
        <taxon>Verrucomicrobiota</taxon>
        <taxon>Spartobacteria</taxon>
        <taxon>Chthoniobacterales</taxon>
        <taxon>Chthoniobacteraceae</taxon>
        <taxon>Chthoniobacter</taxon>
    </lineage>
</organism>
<feature type="transmembrane region" description="Helical" evidence="1">
    <location>
        <begin position="317"/>
        <end position="348"/>
    </location>
</feature>
<feature type="transmembrane region" description="Helical" evidence="1">
    <location>
        <begin position="234"/>
        <end position="254"/>
    </location>
</feature>
<gene>
    <name evidence="3" type="ORF">CfE428DRAFT_2085</name>
</gene>
<keyword evidence="4" id="KW-1185">Reference proteome</keyword>
<feature type="transmembrane region" description="Helical" evidence="1">
    <location>
        <begin position="360"/>
        <end position="381"/>
    </location>
</feature>
<comment type="caution">
    <text evidence="3">The sequence shown here is derived from an EMBL/GenBank/DDBJ whole genome shotgun (WGS) entry which is preliminary data.</text>
</comment>
<feature type="transmembrane region" description="Helical" evidence="1">
    <location>
        <begin position="290"/>
        <end position="311"/>
    </location>
</feature>
<feature type="transmembrane region" description="Helical" evidence="1">
    <location>
        <begin position="260"/>
        <end position="278"/>
    </location>
</feature>
<dbReference type="STRING" id="497964.CfE428DRAFT_2085"/>
<evidence type="ECO:0000256" key="1">
    <source>
        <dbReference type="SAM" id="Phobius"/>
    </source>
</evidence>
<keyword evidence="1" id="KW-0812">Transmembrane</keyword>
<protein>
    <recommendedName>
        <fullName evidence="5">HupE/UreJ protein</fullName>
    </recommendedName>
</protein>
<dbReference type="AlphaFoldDB" id="B4CZJ7"/>
<name>B4CZJ7_9BACT</name>
<keyword evidence="2" id="KW-0732">Signal</keyword>
<evidence type="ECO:0000313" key="3">
    <source>
        <dbReference type="EMBL" id="EDY20161.1"/>
    </source>
</evidence>
<feature type="transmembrane region" description="Helical" evidence="1">
    <location>
        <begin position="200"/>
        <end position="222"/>
    </location>
</feature>
<dbReference type="Pfam" id="PF13795">
    <property type="entry name" value="HupE_UreJ_2"/>
    <property type="match status" value="1"/>
</dbReference>
<dbReference type="EMBL" id="ABVL01000005">
    <property type="protein sequence ID" value="EDY20161.1"/>
    <property type="molecule type" value="Genomic_DNA"/>
</dbReference>
<sequence precursor="true">MRQLLFALFALLLGACAASAHPLLQNAMWVQFEPTQVHLAVNVSVREITVAQGLTAKGDHFDDAAVAAAAEKDRDYILQHLHVTANGQTLTGKILQVTPPPEVSEPEKTYYQYELEYPFPGPPSPKITITEDMLREWSYAVGTPWDVNYLVRLKRSDSTEITTALLLRRQPTDFFTGWGTASPQATPTPEAGKWRTFRDYFWQGVMHILTGWDHLLFVAALVIATLNFWEMVKVIAAFTVAHTITLTLSVFNILRLPPWIVEPVIALSIIFVALENVVRPRHAHSRMRLAVAFGFGLVHGLGFAGGLLDAMAGLPHIGIWVALVAFSLGVETGHQVVVLPLFGVLAAGRQQLHERFTRPAMRFGSLLISFCGVYYLCIALHEQFFAR</sequence>
<feature type="signal peptide" evidence="2">
    <location>
        <begin position="1"/>
        <end position="20"/>
    </location>
</feature>
<dbReference type="RefSeq" id="WP_006979410.1">
    <property type="nucleotide sequence ID" value="NZ_ABVL01000005.1"/>
</dbReference>
<dbReference type="PROSITE" id="PS51257">
    <property type="entry name" value="PROKAR_LIPOPROTEIN"/>
    <property type="match status" value="1"/>
</dbReference>
<proteinExistence type="predicted"/>
<dbReference type="InParanoid" id="B4CZJ7"/>
<evidence type="ECO:0008006" key="5">
    <source>
        <dbReference type="Google" id="ProtNLM"/>
    </source>
</evidence>
<keyword evidence="1" id="KW-0472">Membrane</keyword>
<feature type="chain" id="PRO_5002802947" description="HupE/UreJ protein" evidence="2">
    <location>
        <begin position="21"/>
        <end position="387"/>
    </location>
</feature>
<keyword evidence="1" id="KW-1133">Transmembrane helix</keyword>